<accession>A0AAV5JLX6</accession>
<feature type="domain" description="C2" evidence="1">
    <location>
        <begin position="1"/>
        <end position="105"/>
    </location>
</feature>
<dbReference type="SUPFAM" id="SSF49562">
    <property type="entry name" value="C2 domain (Calcium/lipid-binding domain, CaLB)"/>
    <property type="match status" value="1"/>
</dbReference>
<dbReference type="Gene3D" id="2.60.40.150">
    <property type="entry name" value="C2 domain"/>
    <property type="match status" value="1"/>
</dbReference>
<reference evidence="2 3" key="1">
    <citation type="journal article" date="2021" name="Commun. Biol.">
        <title>The genome of Shorea leprosula (Dipterocarpaceae) highlights the ecological relevance of drought in aseasonal tropical rainforests.</title>
        <authorList>
            <person name="Ng K.K.S."/>
            <person name="Kobayashi M.J."/>
            <person name="Fawcett J.A."/>
            <person name="Hatakeyama M."/>
            <person name="Paape T."/>
            <person name="Ng C.H."/>
            <person name="Ang C.C."/>
            <person name="Tnah L.H."/>
            <person name="Lee C.T."/>
            <person name="Nishiyama T."/>
            <person name="Sese J."/>
            <person name="O'Brien M.J."/>
            <person name="Copetti D."/>
            <person name="Mohd Noor M.I."/>
            <person name="Ong R.C."/>
            <person name="Putra M."/>
            <person name="Sireger I.Z."/>
            <person name="Indrioko S."/>
            <person name="Kosugi Y."/>
            <person name="Izuno A."/>
            <person name="Isagi Y."/>
            <person name="Lee S.L."/>
            <person name="Shimizu K.K."/>
        </authorList>
    </citation>
    <scope>NUCLEOTIDE SEQUENCE [LARGE SCALE GENOMIC DNA]</scope>
    <source>
        <strain evidence="2">214</strain>
    </source>
</reference>
<proteinExistence type="predicted"/>
<evidence type="ECO:0000313" key="2">
    <source>
        <dbReference type="EMBL" id="GKV13070.1"/>
    </source>
</evidence>
<evidence type="ECO:0000259" key="1">
    <source>
        <dbReference type="PROSITE" id="PS50004"/>
    </source>
</evidence>
<dbReference type="PANTHER" id="PTHR32246:SF17">
    <property type="entry name" value="BON1-ASSOCIATED PROTEIN 2"/>
    <property type="match status" value="1"/>
</dbReference>
<dbReference type="PANTHER" id="PTHR32246">
    <property type="entry name" value="INGRESSION PROTEIN FIC1"/>
    <property type="match status" value="1"/>
</dbReference>
<dbReference type="AlphaFoldDB" id="A0AAV5JLX6"/>
<dbReference type="Proteomes" id="UP001054252">
    <property type="component" value="Unassembled WGS sequence"/>
</dbReference>
<dbReference type="EMBL" id="BPVZ01000037">
    <property type="protein sequence ID" value="GKV13070.1"/>
    <property type="molecule type" value="Genomic_DNA"/>
</dbReference>
<dbReference type="InterPro" id="IPR000008">
    <property type="entry name" value="C2_dom"/>
</dbReference>
<gene>
    <name evidence="2" type="ORF">SLEP1_g24142</name>
</gene>
<dbReference type="CDD" id="cd04051">
    <property type="entry name" value="C2_SRC2_like"/>
    <property type="match status" value="1"/>
</dbReference>
<protein>
    <recommendedName>
        <fullName evidence="1">C2 domain-containing protein</fullName>
    </recommendedName>
</protein>
<keyword evidence="3" id="KW-1185">Reference proteome</keyword>
<comment type="caution">
    <text evidence="2">The sequence shown here is derived from an EMBL/GenBank/DDBJ whole genome shotgun (WGS) entry which is preliminary data.</text>
</comment>
<evidence type="ECO:0000313" key="3">
    <source>
        <dbReference type="Proteomes" id="UP001054252"/>
    </source>
</evidence>
<organism evidence="2 3">
    <name type="scientific">Rubroshorea leprosula</name>
    <dbReference type="NCBI Taxonomy" id="152421"/>
    <lineage>
        <taxon>Eukaryota</taxon>
        <taxon>Viridiplantae</taxon>
        <taxon>Streptophyta</taxon>
        <taxon>Embryophyta</taxon>
        <taxon>Tracheophyta</taxon>
        <taxon>Spermatophyta</taxon>
        <taxon>Magnoliopsida</taxon>
        <taxon>eudicotyledons</taxon>
        <taxon>Gunneridae</taxon>
        <taxon>Pentapetalae</taxon>
        <taxon>rosids</taxon>
        <taxon>malvids</taxon>
        <taxon>Malvales</taxon>
        <taxon>Dipterocarpaceae</taxon>
        <taxon>Rubroshorea</taxon>
    </lineage>
</organism>
<dbReference type="PROSITE" id="PS50004">
    <property type="entry name" value="C2"/>
    <property type="match status" value="1"/>
</dbReference>
<dbReference type="InterPro" id="IPR044750">
    <property type="entry name" value="C2_SRC2/BAP"/>
</dbReference>
<sequence length="158" mass="17622">METKSRALEFTVLSAEELRIDNRYLKKNAFAVVSIDPHNFRMTKVDSEGGSHPAWNEKFVMDLPSQQRFITLEVKCRTSSGEKSIGSVKVPVSEFIGGYTPENCLQFLSYRLLDARGTRNGIINFSVRVKGPEKACSSQAAGIGKIPIDGRRNFSSFL</sequence>
<dbReference type="GO" id="GO:0006952">
    <property type="term" value="P:defense response"/>
    <property type="evidence" value="ECO:0007669"/>
    <property type="project" value="InterPro"/>
</dbReference>
<name>A0AAV5JLX6_9ROSI</name>
<dbReference type="SMART" id="SM00239">
    <property type="entry name" value="C2"/>
    <property type="match status" value="1"/>
</dbReference>
<dbReference type="InterPro" id="IPR035892">
    <property type="entry name" value="C2_domain_sf"/>
</dbReference>
<dbReference type="Pfam" id="PF00168">
    <property type="entry name" value="C2"/>
    <property type="match status" value="1"/>
</dbReference>